<dbReference type="GeneID" id="18241129"/>
<organism evidence="1 2">
    <name type="scientific">Batrachochytrium dendrobatidis (strain JAM81 / FGSC 10211)</name>
    <name type="common">Frog chytrid fungus</name>
    <dbReference type="NCBI Taxonomy" id="684364"/>
    <lineage>
        <taxon>Eukaryota</taxon>
        <taxon>Fungi</taxon>
        <taxon>Fungi incertae sedis</taxon>
        <taxon>Chytridiomycota</taxon>
        <taxon>Chytridiomycota incertae sedis</taxon>
        <taxon>Chytridiomycetes</taxon>
        <taxon>Rhizophydiales</taxon>
        <taxon>Rhizophydiales incertae sedis</taxon>
        <taxon>Batrachochytrium</taxon>
    </lineage>
</organism>
<dbReference type="OrthoDB" id="660555at2759"/>
<protein>
    <submittedName>
        <fullName evidence="1">Expressed protein</fullName>
    </submittedName>
</protein>
<dbReference type="EMBL" id="GL882880">
    <property type="protein sequence ID" value="EGF82307.1"/>
    <property type="molecule type" value="Genomic_DNA"/>
</dbReference>
<accession>F4NX68</accession>
<dbReference type="AlphaFoldDB" id="F4NX68"/>
<evidence type="ECO:0000313" key="1">
    <source>
        <dbReference type="EMBL" id="EGF82307.1"/>
    </source>
</evidence>
<dbReference type="HOGENOM" id="CLU_1758463_0_0_1"/>
<name>F4NX68_BATDJ</name>
<dbReference type="InParanoid" id="F4NX68"/>
<proteinExistence type="predicted"/>
<dbReference type="RefSeq" id="XP_006676836.1">
    <property type="nucleotide sequence ID" value="XM_006676773.1"/>
</dbReference>
<evidence type="ECO:0000313" key="2">
    <source>
        <dbReference type="Proteomes" id="UP000007241"/>
    </source>
</evidence>
<reference evidence="1 2" key="1">
    <citation type="submission" date="2009-12" db="EMBL/GenBank/DDBJ databases">
        <title>The draft genome of Batrachochytrium dendrobatidis.</title>
        <authorList>
            <consortium name="US DOE Joint Genome Institute (JGI-PGF)"/>
            <person name="Kuo A."/>
            <person name="Salamov A."/>
            <person name="Schmutz J."/>
            <person name="Lucas S."/>
            <person name="Pitluck S."/>
            <person name="Rosenblum E."/>
            <person name="Stajich J."/>
            <person name="Eisen M."/>
            <person name="Grigoriev I.V."/>
        </authorList>
    </citation>
    <scope>NUCLEOTIDE SEQUENCE [LARGE SCALE GENOMIC DNA]</scope>
    <source>
        <strain evidence="2">JAM81 / FGSC 10211</strain>
    </source>
</reference>
<gene>
    <name evidence="1" type="ORF">BATDEDRAFT_36580</name>
</gene>
<dbReference type="STRING" id="684364.F4NX68"/>
<sequence length="148" mass="16068">MHPAVGSASVYNGFADTAHARTARDIEFGGAVGIYGVPMTTGKRCMLVVFSDIVCWCMPSTNATPPSFDELTRFEIETGSTMELVKVFGGGGDKRLKVTAECLPVLDGDARLNEKYSIMRLGDDRGVLYVKGVTSEIISWVDAIHRMD</sequence>
<dbReference type="Proteomes" id="UP000007241">
    <property type="component" value="Unassembled WGS sequence"/>
</dbReference>
<keyword evidence="2" id="KW-1185">Reference proteome</keyword>